<feature type="transmembrane region" description="Helical" evidence="6">
    <location>
        <begin position="41"/>
        <end position="61"/>
    </location>
</feature>
<protein>
    <recommendedName>
        <fullName evidence="7">Rhodopsin domain-containing protein</fullName>
    </recommendedName>
</protein>
<keyword evidence="4 6" id="KW-0472">Membrane</keyword>
<evidence type="ECO:0000256" key="5">
    <source>
        <dbReference type="ARBA" id="ARBA00038359"/>
    </source>
</evidence>
<dbReference type="InterPro" id="IPR052337">
    <property type="entry name" value="SAT4-like"/>
</dbReference>
<dbReference type="PANTHER" id="PTHR33048:SF160">
    <property type="entry name" value="SAT4 FAMILY MEMBRANE PROTEIN"/>
    <property type="match status" value="1"/>
</dbReference>
<organism evidence="8 9">
    <name type="scientific">Neofusicoccum ribis</name>
    <dbReference type="NCBI Taxonomy" id="45134"/>
    <lineage>
        <taxon>Eukaryota</taxon>
        <taxon>Fungi</taxon>
        <taxon>Dikarya</taxon>
        <taxon>Ascomycota</taxon>
        <taxon>Pezizomycotina</taxon>
        <taxon>Dothideomycetes</taxon>
        <taxon>Dothideomycetes incertae sedis</taxon>
        <taxon>Botryosphaeriales</taxon>
        <taxon>Botryosphaeriaceae</taxon>
        <taxon>Neofusicoccum</taxon>
    </lineage>
</organism>
<keyword evidence="9" id="KW-1185">Reference proteome</keyword>
<evidence type="ECO:0000259" key="7">
    <source>
        <dbReference type="Pfam" id="PF20684"/>
    </source>
</evidence>
<evidence type="ECO:0000313" key="9">
    <source>
        <dbReference type="Proteomes" id="UP001521116"/>
    </source>
</evidence>
<dbReference type="EMBL" id="JAJVDC020000037">
    <property type="protein sequence ID" value="KAL1631836.1"/>
    <property type="molecule type" value="Genomic_DNA"/>
</dbReference>
<evidence type="ECO:0000256" key="6">
    <source>
        <dbReference type="SAM" id="Phobius"/>
    </source>
</evidence>
<evidence type="ECO:0000256" key="1">
    <source>
        <dbReference type="ARBA" id="ARBA00004141"/>
    </source>
</evidence>
<feature type="transmembrane region" description="Helical" evidence="6">
    <location>
        <begin position="68"/>
        <end position="90"/>
    </location>
</feature>
<dbReference type="PANTHER" id="PTHR33048">
    <property type="entry name" value="PTH11-LIKE INTEGRAL MEMBRANE PROTEIN (AFU_ORTHOLOGUE AFUA_5G11245)"/>
    <property type="match status" value="1"/>
</dbReference>
<comment type="subcellular location">
    <subcellularLocation>
        <location evidence="1">Membrane</location>
        <topology evidence="1">Multi-pass membrane protein</topology>
    </subcellularLocation>
</comment>
<evidence type="ECO:0000256" key="2">
    <source>
        <dbReference type="ARBA" id="ARBA00022692"/>
    </source>
</evidence>
<reference evidence="8 9" key="1">
    <citation type="submission" date="2024-02" db="EMBL/GenBank/DDBJ databases">
        <title>De novo assembly and annotation of 12 fungi associated with fruit tree decline syndrome in Ontario, Canada.</title>
        <authorList>
            <person name="Sulman M."/>
            <person name="Ellouze W."/>
            <person name="Ilyukhin E."/>
        </authorList>
    </citation>
    <scope>NUCLEOTIDE SEQUENCE [LARGE SCALE GENOMIC DNA]</scope>
    <source>
        <strain evidence="8 9">M1-105</strain>
    </source>
</reference>
<name>A0ABR3SWW2_9PEZI</name>
<dbReference type="Proteomes" id="UP001521116">
    <property type="component" value="Unassembled WGS sequence"/>
</dbReference>
<comment type="similarity">
    <text evidence="5">Belongs to the SAT4 family.</text>
</comment>
<accession>A0ABR3SWW2</accession>
<evidence type="ECO:0000313" key="8">
    <source>
        <dbReference type="EMBL" id="KAL1631836.1"/>
    </source>
</evidence>
<dbReference type="Pfam" id="PF20684">
    <property type="entry name" value="Fung_rhodopsin"/>
    <property type="match status" value="1"/>
</dbReference>
<feature type="transmembrane region" description="Helical" evidence="6">
    <location>
        <begin position="121"/>
        <end position="140"/>
    </location>
</feature>
<comment type="caution">
    <text evidence="8">The sequence shown here is derived from an EMBL/GenBank/DDBJ whole genome shotgun (WGS) entry which is preliminary data.</text>
</comment>
<proteinExistence type="inferred from homology"/>
<evidence type="ECO:0000256" key="3">
    <source>
        <dbReference type="ARBA" id="ARBA00022989"/>
    </source>
</evidence>
<dbReference type="InterPro" id="IPR049326">
    <property type="entry name" value="Rhodopsin_dom_fungi"/>
</dbReference>
<keyword evidence="2 6" id="KW-0812">Transmembrane</keyword>
<evidence type="ECO:0000256" key="4">
    <source>
        <dbReference type="ARBA" id="ARBA00023136"/>
    </source>
</evidence>
<gene>
    <name evidence="8" type="ORF">SLS56_004198</name>
</gene>
<feature type="domain" description="Rhodopsin" evidence="7">
    <location>
        <begin position="8"/>
        <end position="213"/>
    </location>
</feature>
<feature type="transmembrane region" description="Helical" evidence="6">
    <location>
        <begin position="190"/>
        <end position="213"/>
    </location>
</feature>
<keyword evidence="3 6" id="KW-1133">Transmembrane helix</keyword>
<feature type="transmembrane region" description="Helical" evidence="6">
    <location>
        <begin position="152"/>
        <end position="170"/>
    </location>
</feature>
<sequence length="307" mass="33779">MIPLSSLSVVLAEAGLGKDMWTVTPKDITHILYIYYFDESLYITSLSLVKISICCFYLRIFPSQRFRIIVYLVIFCCAAYAITFVTAVSLQCKPINLAWKHWDGEHEGKCISMNALGWSSAAMNIVLDLVVITLPVPQVWKLVLSARKKIHVMCMFSVGLFVTIVSMLRLKWMIQFANSQNITWDYVPIGYWSTIEVHAGILCACLPAMRALLYKCCPALAGSRGGKTYGPQSGGSYYGHGTAGSRGGIDANTSIVQRVSKADEGFVGAGKSAEWGRSGEWVQLDEVDSLEGGKPGLAVSTRCYHAM</sequence>